<dbReference type="CDD" id="cd00033">
    <property type="entry name" value="CCP"/>
    <property type="match status" value="1"/>
</dbReference>
<keyword evidence="1 4" id="KW-0732">Signal</keyword>
<dbReference type="PROSITE" id="PS50041">
    <property type="entry name" value="C_TYPE_LECTIN_2"/>
    <property type="match status" value="1"/>
</dbReference>
<feature type="domain" description="Sushi" evidence="6">
    <location>
        <begin position="140"/>
        <end position="199"/>
    </location>
</feature>
<dbReference type="Pfam" id="PF00059">
    <property type="entry name" value="Lectin_C"/>
    <property type="match status" value="1"/>
</dbReference>
<dbReference type="AlphaFoldDB" id="A0A6J8CQ55"/>
<feature type="signal peptide" evidence="4">
    <location>
        <begin position="1"/>
        <end position="19"/>
    </location>
</feature>
<organism evidence="7 8">
    <name type="scientific">Mytilus coruscus</name>
    <name type="common">Sea mussel</name>
    <dbReference type="NCBI Taxonomy" id="42192"/>
    <lineage>
        <taxon>Eukaryota</taxon>
        <taxon>Metazoa</taxon>
        <taxon>Spiralia</taxon>
        <taxon>Lophotrochozoa</taxon>
        <taxon>Mollusca</taxon>
        <taxon>Bivalvia</taxon>
        <taxon>Autobranchia</taxon>
        <taxon>Pteriomorphia</taxon>
        <taxon>Mytilida</taxon>
        <taxon>Mytiloidea</taxon>
        <taxon>Mytilidae</taxon>
        <taxon>Mytilinae</taxon>
        <taxon>Mytilus</taxon>
    </lineage>
</organism>
<evidence type="ECO:0000256" key="1">
    <source>
        <dbReference type="ARBA" id="ARBA00022729"/>
    </source>
</evidence>
<dbReference type="PANTHER" id="PTHR22803">
    <property type="entry name" value="MANNOSE, PHOSPHOLIPASE, LECTIN RECEPTOR RELATED"/>
    <property type="match status" value="1"/>
</dbReference>
<name>A0A6J8CQ55_MYTCO</name>
<sequence>MTVLSALQICLMSISGGFGFTTVCHKDNLDCWKQNIRQPGILQFERCQSADILRRLSRISILECVKECMVTSHCTGINYRHLWLMCDTLGDSKDLTSEINCVYSAIKTWDKGFAGECEFHTCNNGEKCFFDGEIPKCEPVFCVDSPYALNAVSAERFGTYRNIGAAVKFKCEHGYELKGQPYSECQPTGQWENWFTCVKKEKCSDKWISVLDKCFLIEYEKVEWKQAVMKCKESGGHLAKIENEFEDSWLISQLTDGAWIGLNDIGNEGQWHWISDSSGINYTNWLLAEPNGFETENCVSYCKDYCHRTSYGWNDERCNLLQGYVCERHFDMFN</sequence>
<evidence type="ECO:0000256" key="2">
    <source>
        <dbReference type="ARBA" id="ARBA00023157"/>
    </source>
</evidence>
<dbReference type="InterPro" id="IPR016186">
    <property type="entry name" value="C-type_lectin-like/link_sf"/>
</dbReference>
<protein>
    <submittedName>
        <fullName evidence="7">MRC</fullName>
    </submittedName>
</protein>
<keyword evidence="2 3" id="KW-1015">Disulfide bond</keyword>
<reference evidence="7 8" key="1">
    <citation type="submission" date="2020-06" db="EMBL/GenBank/DDBJ databases">
        <authorList>
            <person name="Li R."/>
            <person name="Bekaert M."/>
        </authorList>
    </citation>
    <scope>NUCLEOTIDE SEQUENCE [LARGE SCALE GENOMIC DNA]</scope>
    <source>
        <strain evidence="8">wild</strain>
    </source>
</reference>
<dbReference type="Proteomes" id="UP000507470">
    <property type="component" value="Unassembled WGS sequence"/>
</dbReference>
<dbReference type="InterPro" id="IPR000436">
    <property type="entry name" value="Sushi_SCR_CCP_dom"/>
</dbReference>
<dbReference type="InterPro" id="IPR016187">
    <property type="entry name" value="CTDL_fold"/>
</dbReference>
<dbReference type="Gene3D" id="3.10.100.10">
    <property type="entry name" value="Mannose-Binding Protein A, subunit A"/>
    <property type="match status" value="1"/>
</dbReference>
<dbReference type="InterPro" id="IPR050111">
    <property type="entry name" value="C-type_lectin/snaclec_domain"/>
</dbReference>
<dbReference type="InterPro" id="IPR035976">
    <property type="entry name" value="Sushi/SCR/CCP_sf"/>
</dbReference>
<evidence type="ECO:0000259" key="6">
    <source>
        <dbReference type="PROSITE" id="PS50923"/>
    </source>
</evidence>
<feature type="chain" id="PRO_5027123741" evidence="4">
    <location>
        <begin position="20"/>
        <end position="334"/>
    </location>
</feature>
<evidence type="ECO:0000313" key="7">
    <source>
        <dbReference type="EMBL" id="CAC5397224.1"/>
    </source>
</evidence>
<dbReference type="PROSITE" id="PS50923">
    <property type="entry name" value="SUSHI"/>
    <property type="match status" value="1"/>
</dbReference>
<dbReference type="EMBL" id="CACVKT020005670">
    <property type="protein sequence ID" value="CAC5397224.1"/>
    <property type="molecule type" value="Genomic_DNA"/>
</dbReference>
<dbReference type="SMART" id="SM00032">
    <property type="entry name" value="CCP"/>
    <property type="match status" value="1"/>
</dbReference>
<dbReference type="SUPFAM" id="SSF57535">
    <property type="entry name" value="Complement control module/SCR domain"/>
    <property type="match status" value="1"/>
</dbReference>
<dbReference type="SUPFAM" id="SSF56436">
    <property type="entry name" value="C-type lectin-like"/>
    <property type="match status" value="1"/>
</dbReference>
<comment type="caution">
    <text evidence="3">Lacks conserved residue(s) required for the propagation of feature annotation.</text>
</comment>
<feature type="disulfide bond" evidence="3">
    <location>
        <begin position="142"/>
        <end position="185"/>
    </location>
</feature>
<gene>
    <name evidence="7" type="ORF">MCOR_31681</name>
</gene>
<dbReference type="Pfam" id="PF00084">
    <property type="entry name" value="Sushi"/>
    <property type="match status" value="1"/>
</dbReference>
<keyword evidence="3" id="KW-0768">Sushi</keyword>
<evidence type="ECO:0000259" key="5">
    <source>
        <dbReference type="PROSITE" id="PS50041"/>
    </source>
</evidence>
<keyword evidence="8" id="KW-1185">Reference proteome</keyword>
<proteinExistence type="predicted"/>
<accession>A0A6J8CQ55</accession>
<feature type="domain" description="C-type lectin" evidence="5">
    <location>
        <begin position="210"/>
        <end position="327"/>
    </location>
</feature>
<dbReference type="SMART" id="SM00034">
    <property type="entry name" value="CLECT"/>
    <property type="match status" value="1"/>
</dbReference>
<dbReference type="CDD" id="cd00037">
    <property type="entry name" value="CLECT"/>
    <property type="match status" value="1"/>
</dbReference>
<evidence type="ECO:0000313" key="8">
    <source>
        <dbReference type="Proteomes" id="UP000507470"/>
    </source>
</evidence>
<evidence type="ECO:0000256" key="4">
    <source>
        <dbReference type="SAM" id="SignalP"/>
    </source>
</evidence>
<dbReference type="OrthoDB" id="6046087at2759"/>
<dbReference type="InterPro" id="IPR001304">
    <property type="entry name" value="C-type_lectin-like"/>
</dbReference>
<evidence type="ECO:0000256" key="3">
    <source>
        <dbReference type="PROSITE-ProRule" id="PRU00302"/>
    </source>
</evidence>
<dbReference type="Gene3D" id="2.10.70.10">
    <property type="entry name" value="Complement Module, domain 1"/>
    <property type="match status" value="1"/>
</dbReference>